<feature type="compositionally biased region" description="Basic and acidic residues" evidence="1">
    <location>
        <begin position="239"/>
        <end position="248"/>
    </location>
</feature>
<protein>
    <submittedName>
        <fullName evidence="2">Uncharacterized protein</fullName>
    </submittedName>
</protein>
<reference evidence="2" key="1">
    <citation type="journal article" date="2020" name="Stud. Mycol.">
        <title>101 Dothideomycetes genomes: a test case for predicting lifestyles and emergence of pathogens.</title>
        <authorList>
            <person name="Haridas S."/>
            <person name="Albert R."/>
            <person name="Binder M."/>
            <person name="Bloem J."/>
            <person name="Labutti K."/>
            <person name="Salamov A."/>
            <person name="Andreopoulos B."/>
            <person name="Baker S."/>
            <person name="Barry K."/>
            <person name="Bills G."/>
            <person name="Bluhm B."/>
            <person name="Cannon C."/>
            <person name="Castanera R."/>
            <person name="Culley D."/>
            <person name="Daum C."/>
            <person name="Ezra D."/>
            <person name="Gonzalez J."/>
            <person name="Henrissat B."/>
            <person name="Kuo A."/>
            <person name="Liang C."/>
            <person name="Lipzen A."/>
            <person name="Lutzoni F."/>
            <person name="Magnuson J."/>
            <person name="Mondo S."/>
            <person name="Nolan M."/>
            <person name="Ohm R."/>
            <person name="Pangilinan J."/>
            <person name="Park H.-J."/>
            <person name="Ramirez L."/>
            <person name="Alfaro M."/>
            <person name="Sun H."/>
            <person name="Tritt A."/>
            <person name="Yoshinaga Y."/>
            <person name="Zwiers L.-H."/>
            <person name="Turgeon B."/>
            <person name="Goodwin S."/>
            <person name="Spatafora J."/>
            <person name="Crous P."/>
            <person name="Grigoriev I."/>
        </authorList>
    </citation>
    <scope>NUCLEOTIDE SEQUENCE</scope>
    <source>
        <strain evidence="2">CBS 101060</strain>
    </source>
</reference>
<dbReference type="Proteomes" id="UP000799429">
    <property type="component" value="Unassembled WGS sequence"/>
</dbReference>
<dbReference type="EMBL" id="MU006116">
    <property type="protein sequence ID" value="KAF2834618.1"/>
    <property type="molecule type" value="Genomic_DNA"/>
</dbReference>
<evidence type="ECO:0000313" key="3">
    <source>
        <dbReference type="Proteomes" id="UP000799429"/>
    </source>
</evidence>
<dbReference type="OrthoDB" id="3910132at2759"/>
<keyword evidence="3" id="KW-1185">Reference proteome</keyword>
<name>A0A9P4S3Y6_9PEZI</name>
<comment type="caution">
    <text evidence="2">The sequence shown here is derived from an EMBL/GenBank/DDBJ whole genome shotgun (WGS) entry which is preliminary data.</text>
</comment>
<dbReference type="AlphaFoldDB" id="A0A9P4S3Y6"/>
<proteinExistence type="predicted"/>
<accession>A0A9P4S3Y6</accession>
<gene>
    <name evidence="2" type="ORF">M501DRAFT_1061548</name>
</gene>
<evidence type="ECO:0000256" key="1">
    <source>
        <dbReference type="SAM" id="MobiDB-lite"/>
    </source>
</evidence>
<organism evidence="2 3">
    <name type="scientific">Patellaria atrata CBS 101060</name>
    <dbReference type="NCBI Taxonomy" id="1346257"/>
    <lineage>
        <taxon>Eukaryota</taxon>
        <taxon>Fungi</taxon>
        <taxon>Dikarya</taxon>
        <taxon>Ascomycota</taxon>
        <taxon>Pezizomycotina</taxon>
        <taxon>Dothideomycetes</taxon>
        <taxon>Dothideomycetes incertae sedis</taxon>
        <taxon>Patellariales</taxon>
        <taxon>Patellariaceae</taxon>
        <taxon>Patellaria</taxon>
    </lineage>
</organism>
<feature type="compositionally biased region" description="Low complexity" evidence="1">
    <location>
        <begin position="119"/>
        <end position="131"/>
    </location>
</feature>
<feature type="region of interest" description="Disordered" evidence="1">
    <location>
        <begin position="239"/>
        <end position="261"/>
    </location>
</feature>
<feature type="region of interest" description="Disordered" evidence="1">
    <location>
        <begin position="88"/>
        <end position="137"/>
    </location>
</feature>
<sequence length="323" mass="37106">MPCDRDPTHDHTWPPKTSPTEIDIDRCERYCYFCTGERRNHKYKQAGHLRAHVRERHCEGGLLDYAHLTVRKARKGYKANYEWRVGQVRVKNPRKRKADTEEEQETSPKRRKREKTAIRAASRSGSSSPGPQTFNTAGQFYQSNENMPRENTGTYEYLPQNFLDAEFALGLDPSSAVQNANTYMHLDFDRNINETLHVSQIEQILTRITDFNTSSPGPSRDAYQDNHKVKDPIVCRNESDDIPREDVQRAGQSQDASDAPFKGMITDRYDAEVLQKLERIILDAVLFAHDSGIEGTDALGLFYSWIKTCYSEVELQAESEHSK</sequence>
<evidence type="ECO:0000313" key="2">
    <source>
        <dbReference type="EMBL" id="KAF2834618.1"/>
    </source>
</evidence>